<keyword evidence="2 11" id="KW-0227">DNA damage</keyword>
<dbReference type="InterPro" id="IPR050474">
    <property type="entry name" value="Hel308_SKI2-like"/>
</dbReference>
<dbReference type="STRING" id="1267564.SAMN05192561_101136"/>
<comment type="catalytic activity">
    <reaction evidence="9 11">
        <text>Couples ATP hydrolysis with the unwinding of duplex DNA by translocating in the 3'-5' direction.</text>
        <dbReference type="EC" id="5.6.2.4"/>
    </reaction>
</comment>
<dbReference type="InterPro" id="IPR014001">
    <property type="entry name" value="Helicase_ATP-bd"/>
</dbReference>
<evidence type="ECO:0000256" key="4">
    <source>
        <dbReference type="ARBA" id="ARBA00022806"/>
    </source>
</evidence>
<dbReference type="PANTHER" id="PTHR47961:SF10">
    <property type="entry name" value="ATP-DEPENDENT DNA HELICASE HEL308"/>
    <property type="match status" value="1"/>
</dbReference>
<protein>
    <recommendedName>
        <fullName evidence="11">ATP-dependent DNA helicase Hel308</fullName>
        <ecNumber evidence="11">5.6.2.4</ecNumber>
    </recommendedName>
    <alternativeName>
        <fullName evidence="11">DNA 3'-5' helicase Hel308</fullName>
    </alternativeName>
</protein>
<evidence type="ECO:0000256" key="2">
    <source>
        <dbReference type="ARBA" id="ARBA00022763"/>
    </source>
</evidence>
<dbReference type="InterPro" id="IPR027417">
    <property type="entry name" value="P-loop_NTPase"/>
</dbReference>
<keyword evidence="5 11" id="KW-0067">ATP-binding</keyword>
<feature type="region of interest" description="Disordered" evidence="12">
    <location>
        <begin position="531"/>
        <end position="595"/>
    </location>
</feature>
<feature type="binding site" evidence="11">
    <location>
        <position position="29"/>
    </location>
    <ligand>
        <name>ATP</name>
        <dbReference type="ChEBI" id="CHEBI:30616"/>
    </ligand>
</feature>
<comment type="function">
    <text evidence="11">DNA-dependent ATPase and 3'-5' DNA helicase that may be involved in repair of stalled replication forks.</text>
</comment>
<evidence type="ECO:0000313" key="15">
    <source>
        <dbReference type="EMBL" id="SEH37121.1"/>
    </source>
</evidence>
<dbReference type="GO" id="GO:0006281">
    <property type="term" value="P:DNA repair"/>
    <property type="evidence" value="ECO:0007669"/>
    <property type="project" value="UniProtKB-UniRule"/>
</dbReference>
<keyword evidence="7 11" id="KW-0234">DNA repair</keyword>
<dbReference type="GO" id="GO:0043138">
    <property type="term" value="F:3'-5' DNA helicase activity"/>
    <property type="evidence" value="ECO:0007669"/>
    <property type="project" value="UniProtKB-UniRule"/>
</dbReference>
<dbReference type="CDD" id="cd18795">
    <property type="entry name" value="SF2_C_Ski2"/>
    <property type="match status" value="1"/>
</dbReference>
<dbReference type="Gene3D" id="1.10.150.20">
    <property type="entry name" value="5' to 3' exonuclease, C-terminal subdomain"/>
    <property type="match status" value="1"/>
</dbReference>
<dbReference type="EMBL" id="FNWU01000001">
    <property type="protein sequence ID" value="SEH37121.1"/>
    <property type="molecule type" value="Genomic_DNA"/>
</dbReference>
<dbReference type="InterPro" id="IPR001650">
    <property type="entry name" value="Helicase_C-like"/>
</dbReference>
<dbReference type="GO" id="GO:0005524">
    <property type="term" value="F:ATP binding"/>
    <property type="evidence" value="ECO:0007669"/>
    <property type="project" value="UniProtKB-UniRule"/>
</dbReference>
<dbReference type="Pfam" id="PF00271">
    <property type="entry name" value="Helicase_C"/>
    <property type="match status" value="1"/>
</dbReference>
<evidence type="ECO:0000256" key="5">
    <source>
        <dbReference type="ARBA" id="ARBA00022840"/>
    </source>
</evidence>
<organism evidence="15 16">
    <name type="scientific">Halopenitus malekzadehii</name>
    <dbReference type="NCBI Taxonomy" id="1267564"/>
    <lineage>
        <taxon>Archaea</taxon>
        <taxon>Methanobacteriati</taxon>
        <taxon>Methanobacteriota</taxon>
        <taxon>Stenosarchaea group</taxon>
        <taxon>Halobacteria</taxon>
        <taxon>Halobacteriales</taxon>
        <taxon>Haloferacaceae</taxon>
        <taxon>Halopenitus</taxon>
    </lineage>
</organism>
<dbReference type="PANTHER" id="PTHR47961">
    <property type="entry name" value="DNA POLYMERASE THETA, PUTATIVE (AFU_ORTHOLOGUE AFUA_1G05260)-RELATED"/>
    <property type="match status" value="1"/>
</dbReference>
<dbReference type="Pfam" id="PF21280">
    <property type="entry name" value="Helicase_dom4_arc"/>
    <property type="match status" value="1"/>
</dbReference>
<dbReference type="AlphaFoldDB" id="A0A1H6HN01"/>
<feature type="domain" description="Helicase ATP-binding" evidence="13">
    <location>
        <begin position="34"/>
        <end position="200"/>
    </location>
</feature>
<dbReference type="InterPro" id="IPR048772">
    <property type="entry name" value="Hel308-like_dom4"/>
</dbReference>
<dbReference type="InterPro" id="IPR011545">
    <property type="entry name" value="DEAD/DEAH_box_helicase_dom"/>
</dbReference>
<dbReference type="PROSITE" id="PS51192">
    <property type="entry name" value="HELICASE_ATP_BIND_1"/>
    <property type="match status" value="1"/>
</dbReference>
<proteinExistence type="inferred from homology"/>
<keyword evidence="8 11" id="KW-0413">Isomerase</keyword>
<dbReference type="OrthoDB" id="371946at2157"/>
<dbReference type="SMART" id="SM00487">
    <property type="entry name" value="DEXDc"/>
    <property type="match status" value="1"/>
</dbReference>
<feature type="compositionally biased region" description="Basic and acidic residues" evidence="12">
    <location>
        <begin position="781"/>
        <end position="793"/>
    </location>
</feature>
<feature type="compositionally biased region" description="Basic and acidic residues" evidence="12">
    <location>
        <begin position="574"/>
        <end position="591"/>
    </location>
</feature>
<dbReference type="CDD" id="cd18028">
    <property type="entry name" value="DEXHc_archSki2"/>
    <property type="match status" value="1"/>
</dbReference>
<evidence type="ECO:0000259" key="14">
    <source>
        <dbReference type="PROSITE" id="PS51194"/>
    </source>
</evidence>
<evidence type="ECO:0000256" key="8">
    <source>
        <dbReference type="ARBA" id="ARBA00023235"/>
    </source>
</evidence>
<keyword evidence="1 11" id="KW-0547">Nucleotide-binding</keyword>
<dbReference type="PROSITE" id="PS51194">
    <property type="entry name" value="HELICASE_CTER"/>
    <property type="match status" value="1"/>
</dbReference>
<evidence type="ECO:0000256" key="1">
    <source>
        <dbReference type="ARBA" id="ARBA00022741"/>
    </source>
</evidence>
<evidence type="ECO:0000256" key="11">
    <source>
        <dbReference type="HAMAP-Rule" id="MF_00442"/>
    </source>
</evidence>
<evidence type="ECO:0000256" key="7">
    <source>
        <dbReference type="ARBA" id="ARBA00023204"/>
    </source>
</evidence>
<comment type="catalytic activity">
    <reaction evidence="10 11">
        <text>ATP + H2O = ADP + phosphate + H(+)</text>
        <dbReference type="Rhea" id="RHEA:13065"/>
        <dbReference type="ChEBI" id="CHEBI:15377"/>
        <dbReference type="ChEBI" id="CHEBI:15378"/>
        <dbReference type="ChEBI" id="CHEBI:30616"/>
        <dbReference type="ChEBI" id="CHEBI:43474"/>
        <dbReference type="ChEBI" id="CHEBI:456216"/>
        <dbReference type="EC" id="5.6.2.4"/>
    </reaction>
</comment>
<dbReference type="Pfam" id="PF20470">
    <property type="entry name" value="HTH_61"/>
    <property type="match status" value="1"/>
</dbReference>
<feature type="compositionally biased region" description="Low complexity" evidence="12">
    <location>
        <begin position="794"/>
        <end position="806"/>
    </location>
</feature>
<dbReference type="SUPFAM" id="SSF52540">
    <property type="entry name" value="P-loop containing nucleoside triphosphate hydrolases"/>
    <property type="match status" value="1"/>
</dbReference>
<evidence type="ECO:0000256" key="10">
    <source>
        <dbReference type="ARBA" id="ARBA00048988"/>
    </source>
</evidence>
<dbReference type="HAMAP" id="MF_00442">
    <property type="entry name" value="Helicase_Hel308"/>
    <property type="match status" value="1"/>
</dbReference>
<comment type="subunit">
    <text evidence="11">Monomer.</text>
</comment>
<dbReference type="Gene3D" id="3.40.50.300">
    <property type="entry name" value="P-loop containing nucleotide triphosphate hydrolases"/>
    <property type="match status" value="2"/>
</dbReference>
<evidence type="ECO:0000256" key="6">
    <source>
        <dbReference type="ARBA" id="ARBA00023125"/>
    </source>
</evidence>
<dbReference type="Proteomes" id="UP000199215">
    <property type="component" value="Unassembled WGS sequence"/>
</dbReference>
<dbReference type="RefSeq" id="WP_092812888.1">
    <property type="nucleotide sequence ID" value="NZ_FNWU01000001.1"/>
</dbReference>
<dbReference type="InterPro" id="IPR036390">
    <property type="entry name" value="WH_DNA-bd_sf"/>
</dbReference>
<dbReference type="NCBIfam" id="NF002654">
    <property type="entry name" value="PRK02362.1"/>
    <property type="match status" value="1"/>
</dbReference>
<reference evidence="15 16" key="1">
    <citation type="submission" date="2016-10" db="EMBL/GenBank/DDBJ databases">
        <authorList>
            <person name="de Groot N.N."/>
        </authorList>
    </citation>
    <scope>NUCLEOTIDE SEQUENCE [LARGE SCALE GENOMIC DNA]</scope>
    <source>
        <strain evidence="15 16">IBRC-M10418</strain>
    </source>
</reference>
<evidence type="ECO:0000256" key="9">
    <source>
        <dbReference type="ARBA" id="ARBA00034617"/>
    </source>
</evidence>
<dbReference type="InterPro" id="IPR022965">
    <property type="entry name" value="Helicase_Hel308"/>
</dbReference>
<dbReference type="SUPFAM" id="SSF46785">
    <property type="entry name" value="Winged helix' DNA-binding domain"/>
    <property type="match status" value="1"/>
</dbReference>
<keyword evidence="4 11" id="KW-0347">Helicase</keyword>
<dbReference type="EC" id="5.6.2.4" evidence="11"/>
<accession>A0A1H6HN01</accession>
<keyword evidence="3 11" id="KW-0378">Hydrolase</keyword>
<dbReference type="GO" id="GO:0003677">
    <property type="term" value="F:DNA binding"/>
    <property type="evidence" value="ECO:0007669"/>
    <property type="project" value="UniProtKB-UniRule"/>
</dbReference>
<sequence length="823" mass="88741">MEPTSLSGLPSGVGEALEAEGVADLYPPQAEAVGAGLLEGENLVAAVPTASGKTLIAELAMLSAIERGGTALYIVPLRALASEKRAEFERFEEFGVTVGVSTGNYDSDGEWLATRDVIVATSEKVDSLIRNGAPWIDDLSCVVSDEVHLVNDRSRGPTLEVTLAKLRRINEGLQTVALSATVGNAREIADWLDAALVDSDWRPIDLRIGVHANGTIDFDDGSRTEVPVGDPPTDDQTAALVDDALGTVEDGQGGSSLVFVNSRRNAESAAGDLAAVTRRHLEESERAELDALAEEIRSGSETDTGETLADAVESGAAFHHAGLTSAHRELVEDAFRDRLIKCICATPTLAAGVNTPARRVIVRDWRRYDGEFGGMKPLDVLEVHQMCGRAGRPGLDPYGEAVLLANSAERSEELFDRYVWADAEPVRSKLAAEPALRTHVLATVATGFASTRDGLFEFLTNTLYAEQADDDHHLRSVTDGVVEYLVANDFLERDRDGDRDAIAATSIGHTVSRLYLDPMSAAELIDGLRAASGGSGTDTDDATTAADRGDGVQYAPNEDSAEKTQDFVTYGRVDGNDGREEADSEAPDGRPELTPLGLYHLVSRTPDMYELYLKSGDEKRYTQTYHEREDELLGPAPSEYEEVRFDDWLASLKTARLLEDWATEVDEDRIAERYQVGPGDVRGKVDTAEWLLRAAETLGREIGLPDDAVAAVRDARKRVEYGVREELLDLAGVREVGRKRARRLYEAGIESRSDLRTAEKATVLGALRGRERTAETILENAGREDPSMDDVRPDASAAAAATAGTAGNDGEGGNGQSNLGDFR</sequence>
<keyword evidence="16" id="KW-1185">Reference proteome</keyword>
<dbReference type="GO" id="GO:0016887">
    <property type="term" value="F:ATP hydrolysis activity"/>
    <property type="evidence" value="ECO:0007669"/>
    <property type="project" value="RHEA"/>
</dbReference>
<evidence type="ECO:0000256" key="3">
    <source>
        <dbReference type="ARBA" id="ARBA00022801"/>
    </source>
</evidence>
<dbReference type="SUPFAM" id="SSF158702">
    <property type="entry name" value="Sec63 N-terminal domain-like"/>
    <property type="match status" value="1"/>
</dbReference>
<feature type="domain" description="Helicase C-terminal" evidence="14">
    <location>
        <begin position="240"/>
        <end position="442"/>
    </location>
</feature>
<feature type="region of interest" description="Disordered" evidence="12">
    <location>
        <begin position="775"/>
        <end position="823"/>
    </location>
</feature>
<dbReference type="Gene3D" id="1.10.3380.30">
    <property type="match status" value="2"/>
</dbReference>
<keyword evidence="6 11" id="KW-0238">DNA-binding</keyword>
<evidence type="ECO:0000256" key="12">
    <source>
        <dbReference type="SAM" id="MobiDB-lite"/>
    </source>
</evidence>
<name>A0A1H6HN01_9EURY</name>
<evidence type="ECO:0000313" key="16">
    <source>
        <dbReference type="Proteomes" id="UP000199215"/>
    </source>
</evidence>
<dbReference type="SMART" id="SM00490">
    <property type="entry name" value="HELICc"/>
    <property type="match status" value="1"/>
</dbReference>
<evidence type="ECO:0000259" key="13">
    <source>
        <dbReference type="PROSITE" id="PS51192"/>
    </source>
</evidence>
<dbReference type="Pfam" id="PF00270">
    <property type="entry name" value="DEAD"/>
    <property type="match status" value="1"/>
</dbReference>
<dbReference type="InterPro" id="IPR046931">
    <property type="entry name" value="HTH_61"/>
</dbReference>
<comment type="similarity">
    <text evidence="11">Belongs to the helicase family. Hel308 subfamily.</text>
</comment>
<gene>
    <name evidence="11" type="primary">hel308</name>
    <name evidence="15" type="ORF">SAMN05192561_101136</name>
</gene>